<feature type="compositionally biased region" description="Basic residues" evidence="4">
    <location>
        <begin position="157"/>
        <end position="171"/>
    </location>
</feature>
<protein>
    <recommendedName>
        <fullName evidence="5">FLYWCH-type domain-containing protein</fullName>
    </recommendedName>
</protein>
<gene>
    <name evidence="6" type="ORF">GWI33_002747</name>
</gene>
<evidence type="ECO:0000256" key="4">
    <source>
        <dbReference type="SAM" id="MobiDB-lite"/>
    </source>
</evidence>
<dbReference type="Proteomes" id="UP000625711">
    <property type="component" value="Unassembled WGS sequence"/>
</dbReference>
<dbReference type="OrthoDB" id="10603104at2759"/>
<evidence type="ECO:0000256" key="1">
    <source>
        <dbReference type="ARBA" id="ARBA00022723"/>
    </source>
</evidence>
<evidence type="ECO:0000256" key="3">
    <source>
        <dbReference type="ARBA" id="ARBA00022833"/>
    </source>
</evidence>
<feature type="domain" description="FLYWCH-type" evidence="5">
    <location>
        <begin position="33"/>
        <end position="80"/>
    </location>
</feature>
<evidence type="ECO:0000313" key="6">
    <source>
        <dbReference type="EMBL" id="KAF7282369.1"/>
    </source>
</evidence>
<proteinExistence type="predicted"/>
<keyword evidence="3" id="KW-0862">Zinc</keyword>
<evidence type="ECO:0000256" key="2">
    <source>
        <dbReference type="ARBA" id="ARBA00022771"/>
    </source>
</evidence>
<evidence type="ECO:0000313" key="7">
    <source>
        <dbReference type="Proteomes" id="UP000625711"/>
    </source>
</evidence>
<organism evidence="6 7">
    <name type="scientific">Rhynchophorus ferrugineus</name>
    <name type="common">Red palm weevil</name>
    <name type="synonym">Curculio ferrugineus</name>
    <dbReference type="NCBI Taxonomy" id="354439"/>
    <lineage>
        <taxon>Eukaryota</taxon>
        <taxon>Metazoa</taxon>
        <taxon>Ecdysozoa</taxon>
        <taxon>Arthropoda</taxon>
        <taxon>Hexapoda</taxon>
        <taxon>Insecta</taxon>
        <taxon>Pterygota</taxon>
        <taxon>Neoptera</taxon>
        <taxon>Endopterygota</taxon>
        <taxon>Coleoptera</taxon>
        <taxon>Polyphaga</taxon>
        <taxon>Cucujiformia</taxon>
        <taxon>Curculionidae</taxon>
        <taxon>Dryophthorinae</taxon>
        <taxon>Rhynchophorus</taxon>
    </lineage>
</organism>
<reference evidence="6" key="1">
    <citation type="submission" date="2020-08" db="EMBL/GenBank/DDBJ databases">
        <title>Genome sequencing and assembly of the red palm weevil Rhynchophorus ferrugineus.</title>
        <authorList>
            <person name="Dias G.B."/>
            <person name="Bergman C.M."/>
            <person name="Manee M."/>
        </authorList>
    </citation>
    <scope>NUCLEOTIDE SEQUENCE</scope>
    <source>
        <strain evidence="6">AA-2017</strain>
        <tissue evidence="6">Whole larva</tissue>
    </source>
</reference>
<dbReference type="AlphaFoldDB" id="A0A834IK17"/>
<sequence>MKELLKTRWRCTQERRTKCPAALYTSDGIIYIVGGRKHPRLMLNDYEYSVHVQEHFRTRWRCTNRRNNCSAVIYTTGNRVECSKCTNINLVCLSENLCYLYIERTKCKSVIYSTLQDNTIIKQLYRHNHEDNADKWDVRKMIAKRFRVIQYYTKSAKHTRKQSTPRSKKNSGRQEIDIHVEGHSEPIKLKVMSDDIIE</sequence>
<comment type="caution">
    <text evidence="6">The sequence shown here is derived from an EMBL/GenBank/DDBJ whole genome shotgun (WGS) entry which is preliminary data.</text>
</comment>
<keyword evidence="7" id="KW-1185">Reference proteome</keyword>
<keyword evidence="1" id="KW-0479">Metal-binding</keyword>
<dbReference type="InterPro" id="IPR007588">
    <property type="entry name" value="Znf_FLYWCH"/>
</dbReference>
<feature type="region of interest" description="Disordered" evidence="4">
    <location>
        <begin position="157"/>
        <end position="176"/>
    </location>
</feature>
<dbReference type="GO" id="GO:0008270">
    <property type="term" value="F:zinc ion binding"/>
    <property type="evidence" value="ECO:0007669"/>
    <property type="project" value="UniProtKB-KW"/>
</dbReference>
<evidence type="ECO:0000259" key="5">
    <source>
        <dbReference type="Pfam" id="PF04500"/>
    </source>
</evidence>
<dbReference type="EMBL" id="JAACXV010000176">
    <property type="protein sequence ID" value="KAF7282369.1"/>
    <property type="molecule type" value="Genomic_DNA"/>
</dbReference>
<keyword evidence="2" id="KW-0863">Zinc-finger</keyword>
<dbReference type="Gene3D" id="2.20.25.240">
    <property type="match status" value="1"/>
</dbReference>
<dbReference type="Pfam" id="PF04500">
    <property type="entry name" value="FLYWCH"/>
    <property type="match status" value="1"/>
</dbReference>
<name>A0A834IK17_RHYFE</name>
<accession>A0A834IK17</accession>